<dbReference type="NCBIfam" id="NF002011">
    <property type="entry name" value="PRK00816.1"/>
    <property type="match status" value="1"/>
</dbReference>
<comment type="similarity">
    <text evidence="10">Belongs to the NqrB/RnfD family.</text>
</comment>
<keyword evidence="5 10" id="KW-0812">Transmembrane</keyword>
<gene>
    <name evidence="11" type="primary">rsxD</name>
    <name evidence="10" type="synonym">rnfD</name>
    <name evidence="11" type="ORF">V6256_11510</name>
</gene>
<evidence type="ECO:0000256" key="3">
    <source>
        <dbReference type="ARBA" id="ARBA00022630"/>
    </source>
</evidence>
<feature type="transmembrane region" description="Helical" evidence="10">
    <location>
        <begin position="269"/>
        <end position="287"/>
    </location>
</feature>
<keyword evidence="7 10" id="KW-0249">Electron transport</keyword>
<evidence type="ECO:0000256" key="6">
    <source>
        <dbReference type="ARBA" id="ARBA00022967"/>
    </source>
</evidence>
<dbReference type="EMBL" id="JBAKAZ010000046">
    <property type="protein sequence ID" value="MEL0630233.1"/>
    <property type="molecule type" value="Genomic_DNA"/>
</dbReference>
<evidence type="ECO:0000256" key="8">
    <source>
        <dbReference type="ARBA" id="ARBA00022989"/>
    </source>
</evidence>
<dbReference type="RefSeq" id="WP_341598360.1">
    <property type="nucleotide sequence ID" value="NZ_JBAKAZ010000046.1"/>
</dbReference>
<keyword evidence="1 10" id="KW-0813">Transport</keyword>
<dbReference type="Pfam" id="PF03116">
    <property type="entry name" value="NQR2_RnfD_RnfE"/>
    <property type="match status" value="1"/>
</dbReference>
<dbReference type="PANTHER" id="PTHR30578">
    <property type="entry name" value="ELECTRON TRANSPORT COMPLEX PROTEIN RNFD"/>
    <property type="match status" value="1"/>
</dbReference>
<dbReference type="InterPro" id="IPR004338">
    <property type="entry name" value="NqrB/RnfD"/>
</dbReference>
<evidence type="ECO:0000256" key="2">
    <source>
        <dbReference type="ARBA" id="ARBA00022553"/>
    </source>
</evidence>
<evidence type="ECO:0000313" key="12">
    <source>
        <dbReference type="Proteomes" id="UP001369082"/>
    </source>
</evidence>
<organism evidence="11 12">
    <name type="scientific">Psychromonas aquatilis</name>
    <dbReference type="NCBI Taxonomy" id="2005072"/>
    <lineage>
        <taxon>Bacteria</taxon>
        <taxon>Pseudomonadati</taxon>
        <taxon>Pseudomonadota</taxon>
        <taxon>Gammaproteobacteria</taxon>
        <taxon>Alteromonadales</taxon>
        <taxon>Psychromonadaceae</taxon>
        <taxon>Psychromonas</taxon>
    </lineage>
</organism>
<feature type="modified residue" description="FMN phosphoryl threonine" evidence="10">
    <location>
        <position position="187"/>
    </location>
</feature>
<feature type="transmembrane region" description="Helical" evidence="10">
    <location>
        <begin position="242"/>
        <end position="263"/>
    </location>
</feature>
<dbReference type="PANTHER" id="PTHR30578:SF0">
    <property type="entry name" value="ION-TRANSLOCATING OXIDOREDUCTASE COMPLEX SUBUNIT D"/>
    <property type="match status" value="1"/>
</dbReference>
<feature type="transmembrane region" description="Helical" evidence="10">
    <location>
        <begin position="125"/>
        <end position="145"/>
    </location>
</feature>
<comment type="cofactor">
    <cofactor evidence="10">
        <name>FMN</name>
        <dbReference type="ChEBI" id="CHEBI:58210"/>
    </cofactor>
</comment>
<evidence type="ECO:0000256" key="1">
    <source>
        <dbReference type="ARBA" id="ARBA00022448"/>
    </source>
</evidence>
<sequence>MAFFNSTSPYQRTKRRTPQIMQMVLFALLPGIVIHSYLFGMAIYVQVLLAIVTALISEAAFLKIRKRPVMASLKDYSAAVTGILLAISIPTLAPWWVIVIGTAFSIIIVKHLYGGLGQNIFNPAMAGYVVLLISFPVQMTAWLPVQSMQAFTLSINDIIHLIFTGFSVDGYSVTQVKTSIDGVTLATPLETIRNALHTGSTISETLKTSLFSFDSLQGSQWVNAAFLLGGIFLLIKQVIHWYIPVSFLVGIAIISLAFFMVDAEIYSSPIYHLFSGATMLGAFFILTDPVTASTTVKGRIIYGLICALIVVIIRNVGGYPDAVAFAVLLANMCVPLIDYYSKPNIYGRKRK</sequence>
<proteinExistence type="inferred from homology"/>
<feature type="transmembrane region" description="Helical" evidence="10">
    <location>
        <begin position="95"/>
        <end position="113"/>
    </location>
</feature>
<dbReference type="InterPro" id="IPR011303">
    <property type="entry name" value="RnfD_bac"/>
</dbReference>
<evidence type="ECO:0000256" key="9">
    <source>
        <dbReference type="ARBA" id="ARBA00023136"/>
    </source>
</evidence>
<evidence type="ECO:0000256" key="4">
    <source>
        <dbReference type="ARBA" id="ARBA00022643"/>
    </source>
</evidence>
<dbReference type="EC" id="7.-.-.-" evidence="10"/>
<keyword evidence="2 10" id="KW-0597">Phosphoprotein</keyword>
<keyword evidence="10" id="KW-1003">Cell membrane</keyword>
<reference evidence="11 12" key="1">
    <citation type="submission" date="2024-02" db="EMBL/GenBank/DDBJ databases">
        <title>Bacteria isolated from the canopy kelp, Nereocystis luetkeana.</title>
        <authorList>
            <person name="Pfister C.A."/>
            <person name="Younker I.T."/>
            <person name="Light S.H."/>
        </authorList>
    </citation>
    <scope>NUCLEOTIDE SEQUENCE [LARGE SCALE GENOMIC DNA]</scope>
    <source>
        <strain evidence="11 12">TI.1.05</strain>
    </source>
</reference>
<comment type="function">
    <text evidence="10">Part of a membrane-bound complex that couples electron transfer with translocation of ions across the membrane.</text>
</comment>
<name>A0ABU9GSC7_9GAMM</name>
<evidence type="ECO:0000313" key="11">
    <source>
        <dbReference type="EMBL" id="MEL0630233.1"/>
    </source>
</evidence>
<accession>A0ABU9GSC7</accession>
<keyword evidence="4 10" id="KW-0288">FMN</keyword>
<comment type="caution">
    <text evidence="11">The sequence shown here is derived from an EMBL/GenBank/DDBJ whole genome shotgun (WGS) entry which is preliminary data.</text>
</comment>
<feature type="transmembrane region" description="Helical" evidence="10">
    <location>
        <begin position="299"/>
        <end position="316"/>
    </location>
</feature>
<dbReference type="NCBIfam" id="TIGR01946">
    <property type="entry name" value="rnfD"/>
    <property type="match status" value="1"/>
</dbReference>
<keyword evidence="12" id="KW-1185">Reference proteome</keyword>
<keyword evidence="6 10" id="KW-1278">Translocase</keyword>
<evidence type="ECO:0000256" key="7">
    <source>
        <dbReference type="ARBA" id="ARBA00022982"/>
    </source>
</evidence>
<keyword evidence="8 10" id="KW-1133">Transmembrane helix</keyword>
<feature type="transmembrane region" description="Helical" evidence="10">
    <location>
        <begin position="322"/>
        <end position="341"/>
    </location>
</feature>
<feature type="transmembrane region" description="Helical" evidence="10">
    <location>
        <begin position="43"/>
        <end position="61"/>
    </location>
</feature>
<comment type="subunit">
    <text evidence="10">The complex is composed of six subunits: RnfA, RnfB, RnfC, RnfD, RnfE and RnfG.</text>
</comment>
<comment type="subcellular location">
    <subcellularLocation>
        <location evidence="10">Cell inner membrane</location>
        <topology evidence="10">Multi-pass membrane protein</topology>
    </subcellularLocation>
</comment>
<dbReference type="HAMAP" id="MF_00462">
    <property type="entry name" value="RsxD_RnfD"/>
    <property type="match status" value="1"/>
</dbReference>
<keyword evidence="3 10" id="KW-0285">Flavoprotein</keyword>
<evidence type="ECO:0000256" key="10">
    <source>
        <dbReference type="HAMAP-Rule" id="MF_00462"/>
    </source>
</evidence>
<dbReference type="Proteomes" id="UP001369082">
    <property type="component" value="Unassembled WGS sequence"/>
</dbReference>
<protein>
    <recommendedName>
        <fullName evidence="10">Ion-translocating oxidoreductase complex subunit D</fullName>
        <ecNumber evidence="10">7.-.-.-</ecNumber>
    </recommendedName>
    <alternativeName>
        <fullName evidence="10">Rnf electron transport complex subunit D</fullName>
    </alternativeName>
</protein>
<keyword evidence="9 10" id="KW-0472">Membrane</keyword>
<keyword evidence="10" id="KW-0997">Cell inner membrane</keyword>
<feature type="transmembrane region" description="Helical" evidence="10">
    <location>
        <begin position="20"/>
        <end position="37"/>
    </location>
</feature>
<evidence type="ECO:0000256" key="5">
    <source>
        <dbReference type="ARBA" id="ARBA00022692"/>
    </source>
</evidence>